<organism evidence="15 16">
    <name type="scientific">Rheinheimera mesophila</name>
    <dbReference type="NCBI Taxonomy" id="1547515"/>
    <lineage>
        <taxon>Bacteria</taxon>
        <taxon>Pseudomonadati</taxon>
        <taxon>Pseudomonadota</taxon>
        <taxon>Gammaproteobacteria</taxon>
        <taxon>Chromatiales</taxon>
        <taxon>Chromatiaceae</taxon>
        <taxon>Rheinheimera</taxon>
    </lineage>
</organism>
<keyword evidence="9 13" id="KW-1133">Transmembrane helix</keyword>
<dbReference type="GO" id="GO:0009055">
    <property type="term" value="F:electron transfer activity"/>
    <property type="evidence" value="ECO:0007669"/>
    <property type="project" value="InterPro"/>
</dbReference>
<evidence type="ECO:0000256" key="2">
    <source>
        <dbReference type="ARBA" id="ARBA00004651"/>
    </source>
</evidence>
<accession>A0A3P3QP48</accession>
<dbReference type="Proteomes" id="UP000276260">
    <property type="component" value="Unassembled WGS sequence"/>
</dbReference>
<evidence type="ECO:0000313" key="15">
    <source>
        <dbReference type="EMBL" id="RRJ22775.1"/>
    </source>
</evidence>
<feature type="transmembrane region" description="Helical" evidence="13">
    <location>
        <begin position="53"/>
        <end position="70"/>
    </location>
</feature>
<dbReference type="GO" id="GO:0005886">
    <property type="term" value="C:plasma membrane"/>
    <property type="evidence" value="ECO:0007669"/>
    <property type="project" value="UniProtKB-SubCell"/>
</dbReference>
<evidence type="ECO:0000256" key="12">
    <source>
        <dbReference type="ARBA" id="ARBA00037975"/>
    </source>
</evidence>
<dbReference type="AlphaFoldDB" id="A0A3P3QP48"/>
<name>A0A3P3QP48_9GAMM</name>
<keyword evidence="5" id="KW-0349">Heme</keyword>
<protein>
    <submittedName>
        <fullName evidence="15">Cytochrome b</fullName>
    </submittedName>
</protein>
<evidence type="ECO:0000256" key="11">
    <source>
        <dbReference type="ARBA" id="ARBA00023136"/>
    </source>
</evidence>
<gene>
    <name evidence="15" type="ORF">EIK76_01420</name>
</gene>
<dbReference type="InterPro" id="IPR052168">
    <property type="entry name" value="Cytochrome_b561_oxidase"/>
</dbReference>
<evidence type="ECO:0000256" key="6">
    <source>
        <dbReference type="ARBA" id="ARBA00022692"/>
    </source>
</evidence>
<proteinExistence type="inferred from homology"/>
<sequence>MTSETKGYDRTSRVLHWSVAAIVIGLFASGFWMVDLSYYSSWYRTAPFWHKSVGVLLFLMMGYRVLWRLLNGTATPLASHSKAVQRVSHLTHLLLYVLIFLIICSGYLISTADGRPIEVFGLFDLPSAGELFAEQADRAGVVHKFAAYGLIALAVIHALAALKHHFFDKDETLKRMLNP</sequence>
<evidence type="ECO:0000256" key="10">
    <source>
        <dbReference type="ARBA" id="ARBA00023004"/>
    </source>
</evidence>
<feature type="domain" description="Cytochrome b561 bacterial/Ni-hydrogenase" evidence="14">
    <location>
        <begin position="8"/>
        <end position="178"/>
    </location>
</feature>
<dbReference type="RefSeq" id="WP_046521515.1">
    <property type="nucleotide sequence ID" value="NZ_LAVS01000098.1"/>
</dbReference>
<dbReference type="SUPFAM" id="SSF81342">
    <property type="entry name" value="Transmembrane di-heme cytochromes"/>
    <property type="match status" value="1"/>
</dbReference>
<evidence type="ECO:0000256" key="8">
    <source>
        <dbReference type="ARBA" id="ARBA00022982"/>
    </source>
</evidence>
<keyword evidence="3" id="KW-0813">Transport</keyword>
<dbReference type="InterPro" id="IPR011577">
    <property type="entry name" value="Cyt_b561_bac/Ni-Hgenase"/>
</dbReference>
<dbReference type="InterPro" id="IPR016174">
    <property type="entry name" value="Di-haem_cyt_TM"/>
</dbReference>
<keyword evidence="16" id="KW-1185">Reference proteome</keyword>
<keyword evidence="10" id="KW-0408">Iron</keyword>
<dbReference type="GO" id="GO:0020037">
    <property type="term" value="F:heme binding"/>
    <property type="evidence" value="ECO:0007669"/>
    <property type="project" value="TreeGrafter"/>
</dbReference>
<dbReference type="Gene3D" id="1.20.950.20">
    <property type="entry name" value="Transmembrane di-heme cytochromes, Chain C"/>
    <property type="match status" value="2"/>
</dbReference>
<dbReference type="GO" id="GO:0022904">
    <property type="term" value="P:respiratory electron transport chain"/>
    <property type="evidence" value="ECO:0007669"/>
    <property type="project" value="InterPro"/>
</dbReference>
<comment type="similarity">
    <text evidence="12">Belongs to the cytochrome b561 family.</text>
</comment>
<keyword evidence="6 13" id="KW-0812">Transmembrane</keyword>
<evidence type="ECO:0000313" key="16">
    <source>
        <dbReference type="Proteomes" id="UP000276260"/>
    </source>
</evidence>
<comment type="cofactor">
    <cofactor evidence="1">
        <name>heme b</name>
        <dbReference type="ChEBI" id="CHEBI:60344"/>
    </cofactor>
</comment>
<comment type="caution">
    <text evidence="15">The sequence shown here is derived from an EMBL/GenBank/DDBJ whole genome shotgun (WGS) entry which is preliminary data.</text>
</comment>
<evidence type="ECO:0000256" key="9">
    <source>
        <dbReference type="ARBA" id="ARBA00022989"/>
    </source>
</evidence>
<evidence type="ECO:0000256" key="4">
    <source>
        <dbReference type="ARBA" id="ARBA00022475"/>
    </source>
</evidence>
<evidence type="ECO:0000256" key="7">
    <source>
        <dbReference type="ARBA" id="ARBA00022723"/>
    </source>
</evidence>
<dbReference type="GO" id="GO:0046872">
    <property type="term" value="F:metal ion binding"/>
    <property type="evidence" value="ECO:0007669"/>
    <property type="project" value="UniProtKB-KW"/>
</dbReference>
<dbReference type="EMBL" id="RRCF01000001">
    <property type="protein sequence ID" value="RRJ22775.1"/>
    <property type="molecule type" value="Genomic_DNA"/>
</dbReference>
<evidence type="ECO:0000259" key="14">
    <source>
        <dbReference type="Pfam" id="PF01292"/>
    </source>
</evidence>
<feature type="transmembrane region" description="Helical" evidence="13">
    <location>
        <begin position="14"/>
        <end position="33"/>
    </location>
</feature>
<dbReference type="Pfam" id="PF01292">
    <property type="entry name" value="Ni_hydr_CYTB"/>
    <property type="match status" value="1"/>
</dbReference>
<evidence type="ECO:0000256" key="3">
    <source>
        <dbReference type="ARBA" id="ARBA00022448"/>
    </source>
</evidence>
<keyword evidence="8" id="KW-0249">Electron transport</keyword>
<dbReference type="OrthoDB" id="9793784at2"/>
<keyword evidence="4" id="KW-1003">Cell membrane</keyword>
<evidence type="ECO:0000256" key="13">
    <source>
        <dbReference type="SAM" id="Phobius"/>
    </source>
</evidence>
<feature type="transmembrane region" description="Helical" evidence="13">
    <location>
        <begin position="145"/>
        <end position="166"/>
    </location>
</feature>
<reference evidence="15 16" key="1">
    <citation type="submission" date="2018-11" db="EMBL/GenBank/DDBJ databases">
        <title>Draft genome analysis of Rheinheimera mesophila isolated from an industrial waste site.</title>
        <authorList>
            <person name="Yu Q."/>
            <person name="Qi Y."/>
            <person name="Zhang H."/>
            <person name="Lu Y."/>
            <person name="Pu J."/>
        </authorList>
    </citation>
    <scope>NUCLEOTIDE SEQUENCE [LARGE SCALE GENOMIC DNA]</scope>
    <source>
        <strain evidence="15 16">IITR13</strain>
    </source>
</reference>
<keyword evidence="7" id="KW-0479">Metal-binding</keyword>
<dbReference type="PANTHER" id="PTHR30529">
    <property type="entry name" value="CYTOCHROME B561"/>
    <property type="match status" value="1"/>
</dbReference>
<comment type="subcellular location">
    <subcellularLocation>
        <location evidence="2">Cell membrane</location>
        <topology evidence="2">Multi-pass membrane protein</topology>
    </subcellularLocation>
</comment>
<feature type="transmembrane region" description="Helical" evidence="13">
    <location>
        <begin position="90"/>
        <end position="109"/>
    </location>
</feature>
<evidence type="ECO:0000256" key="5">
    <source>
        <dbReference type="ARBA" id="ARBA00022617"/>
    </source>
</evidence>
<keyword evidence="11 13" id="KW-0472">Membrane</keyword>
<dbReference type="PANTHER" id="PTHR30529:SF1">
    <property type="entry name" value="CYTOCHROME B561 HOMOLOG 2"/>
    <property type="match status" value="1"/>
</dbReference>
<evidence type="ECO:0000256" key="1">
    <source>
        <dbReference type="ARBA" id="ARBA00001970"/>
    </source>
</evidence>